<protein>
    <submittedName>
        <fullName evidence="1">Uncharacterized protein</fullName>
    </submittedName>
</protein>
<reference evidence="1 2" key="1">
    <citation type="submission" date="2020-02" db="EMBL/GenBank/DDBJ databases">
        <title>Draft genome sequence of Haematococcus lacustris strain NIES-144.</title>
        <authorList>
            <person name="Morimoto D."/>
            <person name="Nakagawa S."/>
            <person name="Yoshida T."/>
            <person name="Sawayama S."/>
        </authorList>
    </citation>
    <scope>NUCLEOTIDE SEQUENCE [LARGE SCALE GENOMIC DNA]</scope>
    <source>
        <strain evidence="1 2">NIES-144</strain>
    </source>
</reference>
<gene>
    <name evidence="1" type="ORF">HaLaN_19606</name>
</gene>
<dbReference type="EMBL" id="BLLF01001985">
    <property type="protein sequence ID" value="GFH22182.1"/>
    <property type="molecule type" value="Genomic_DNA"/>
</dbReference>
<sequence>MKRQTYEEVTRWLDTPVGSCPNIRLLQQRFPGVGIQTLVSIYSQENQYKVIKSAQVHRQRISDYCTRWVLPGPCASCSLHRTPPPLTGMLGMGSPAALPFTGHWSTAWRPMAPAILVAGGQYGMWRARPQHQLLSSSGRSVRDG</sequence>
<proteinExistence type="predicted"/>
<comment type="caution">
    <text evidence="1">The sequence shown here is derived from an EMBL/GenBank/DDBJ whole genome shotgun (WGS) entry which is preliminary data.</text>
</comment>
<dbReference type="Proteomes" id="UP000485058">
    <property type="component" value="Unassembled WGS sequence"/>
</dbReference>
<organism evidence="1 2">
    <name type="scientific">Haematococcus lacustris</name>
    <name type="common">Green alga</name>
    <name type="synonym">Haematococcus pluvialis</name>
    <dbReference type="NCBI Taxonomy" id="44745"/>
    <lineage>
        <taxon>Eukaryota</taxon>
        <taxon>Viridiplantae</taxon>
        <taxon>Chlorophyta</taxon>
        <taxon>core chlorophytes</taxon>
        <taxon>Chlorophyceae</taxon>
        <taxon>CS clade</taxon>
        <taxon>Chlamydomonadales</taxon>
        <taxon>Haematococcaceae</taxon>
        <taxon>Haematococcus</taxon>
    </lineage>
</organism>
<evidence type="ECO:0000313" key="1">
    <source>
        <dbReference type="EMBL" id="GFH22182.1"/>
    </source>
</evidence>
<dbReference type="AlphaFoldDB" id="A0A6A0A0F0"/>
<name>A0A6A0A0F0_HAELA</name>
<keyword evidence="2" id="KW-1185">Reference proteome</keyword>
<evidence type="ECO:0000313" key="2">
    <source>
        <dbReference type="Proteomes" id="UP000485058"/>
    </source>
</evidence>
<accession>A0A6A0A0F0</accession>